<dbReference type="InterPro" id="IPR039426">
    <property type="entry name" value="TonB-dep_rcpt-like"/>
</dbReference>
<name>A0AAE9ZVT0_9BACT</name>
<evidence type="ECO:0000256" key="1">
    <source>
        <dbReference type="ARBA" id="ARBA00004571"/>
    </source>
</evidence>
<evidence type="ECO:0000256" key="9">
    <source>
        <dbReference type="ARBA" id="ARBA00023237"/>
    </source>
</evidence>
<evidence type="ECO:0000256" key="3">
    <source>
        <dbReference type="ARBA" id="ARBA00022452"/>
    </source>
</evidence>
<dbReference type="PROSITE" id="PS52016">
    <property type="entry name" value="TONB_DEPENDENT_REC_3"/>
    <property type="match status" value="1"/>
</dbReference>
<dbReference type="GO" id="GO:0006826">
    <property type="term" value="P:iron ion transport"/>
    <property type="evidence" value="ECO:0007669"/>
    <property type="project" value="UniProtKB-KW"/>
</dbReference>
<dbReference type="Gene3D" id="3.55.50.30">
    <property type="match status" value="1"/>
</dbReference>
<evidence type="ECO:0000256" key="2">
    <source>
        <dbReference type="ARBA" id="ARBA00022448"/>
    </source>
</evidence>
<dbReference type="PANTHER" id="PTHR47234:SF2">
    <property type="entry name" value="TONB-DEPENDENT RECEPTOR"/>
    <property type="match status" value="1"/>
</dbReference>
<keyword evidence="9 10" id="KW-0998">Cell outer membrane</keyword>
<dbReference type="InterPro" id="IPR012910">
    <property type="entry name" value="Plug_dom"/>
</dbReference>
<gene>
    <name evidence="15" type="ORF">PXH66_18415</name>
</gene>
<dbReference type="SUPFAM" id="SSF56935">
    <property type="entry name" value="Porins"/>
    <property type="match status" value="1"/>
</dbReference>
<dbReference type="Proteomes" id="UP001218638">
    <property type="component" value="Chromosome"/>
</dbReference>
<proteinExistence type="inferred from homology"/>
<keyword evidence="4" id="KW-0406">Ion transport</keyword>
<dbReference type="GO" id="GO:0009279">
    <property type="term" value="C:cell outer membrane"/>
    <property type="evidence" value="ECO:0007669"/>
    <property type="project" value="UniProtKB-SubCell"/>
</dbReference>
<evidence type="ECO:0000256" key="5">
    <source>
        <dbReference type="ARBA" id="ARBA00022692"/>
    </source>
</evidence>
<evidence type="ECO:0000259" key="14">
    <source>
        <dbReference type="SMART" id="SM00965"/>
    </source>
</evidence>
<evidence type="ECO:0000256" key="11">
    <source>
        <dbReference type="RuleBase" id="RU003357"/>
    </source>
</evidence>
<evidence type="ECO:0000256" key="13">
    <source>
        <dbReference type="SAM" id="SignalP"/>
    </source>
</evidence>
<evidence type="ECO:0000313" key="15">
    <source>
        <dbReference type="EMBL" id="WED64316.1"/>
    </source>
</evidence>
<keyword evidence="5 10" id="KW-0812">Transmembrane</keyword>
<dbReference type="Gene3D" id="2.40.170.20">
    <property type="entry name" value="TonB-dependent receptor, beta-barrel domain"/>
    <property type="match status" value="1"/>
</dbReference>
<dbReference type="Gene3D" id="2.170.130.10">
    <property type="entry name" value="TonB-dependent receptor, plug domain"/>
    <property type="match status" value="1"/>
</dbReference>
<evidence type="ECO:0000256" key="10">
    <source>
        <dbReference type="PROSITE-ProRule" id="PRU01360"/>
    </source>
</evidence>
<sequence length="1075" mass="116926">MTYRLLLQRLCTLLLGAFFAATVCAAADTDTKKTYDLPAGDAAETLKHFAEVSGRETLFAADSVSGVTTRALSGDYLPVEALREMLRGTDLMLVADPESDALAVRRKSDPNVARTAPQTSDRPKNDPKIENGALVLERFEVTEARIDGVINRGLLQAGDNAPLYHDVVTRAEIERMGVSSLEELFRYLPQTSSISTSLQAAGSNTNTSGGLSPSYSTIGLRGFSSAQTVMLVNGRPMPRTGLTDNGGADLSRIPLAAIERVEILPSSGSAIYGGGALGGAINIILRKEYAGRDLTAYIGTSTEGGATEHRFTYLEGKGFNEGRTNLTYTLSYHHRDGLRSEDRGYLDEALRRYGPNSTLTNAQGVSYFEQMILPAFAGAPGTILVGNSTGDLGIPGAAGARYAAIPAGTSPADSFTLTPDDFAATAGVANLQPRNGRTIIYQPTESISLNAILEHEFVPERLEGYAEFTLGRTENGYAAPQSLRINLTATDPLNPFRTDVTPGFVGRPIAVFIDVPDLPDPEYDARYDSARLVAGLKGQITETWEWSVDGTIDYTDNNLNSLNPESNLTTLNQLTPFSDPGPAAPAATRRQVYPILADHAQYPISEVTVADYFGYNRNSFSNGTQKEGNARLLGEVFRLPAGPLRASILGKYTDWTYESGQSLIYSDGYYQAINGEPFSPSPSSSEASREGIYGAIELSAPIFGRDWHPIPFISGWEIQASFSREENTTEGVNFNGDAFTNEQSANSNVIATKIQFTPDIAIRGSYSEGFYPPNWSDVSAPESQFSLPGFFPDPARGNTMQFTPMMAITQGGNPGLEPELAESYNLGLIFTPRALPDFSLNLDFWRIEKTDAIFYSSFVSVIANPDAFGFLITREDPTPDEAAMGWLGRITAVDARAFNASITRTEGADIRLRYRMDADELGDFTFNATATFTNSFELLATPTAPIIEQVGSAGPVHWRGNAAFTWERNRWSATVTARYVDSRFGPTTDPSPSFPGAYPIDGHMLPSILTADLQVSYEQSYSTDTRNWFQGTKWTLGVLNVTNKEPSFVTDGTSFYDRAADPRQRFVYVQIKKSL</sequence>
<keyword evidence="7 11" id="KW-0798">TonB box</keyword>
<dbReference type="KEGG" id="slom:PXH66_18415"/>
<evidence type="ECO:0000256" key="7">
    <source>
        <dbReference type="ARBA" id="ARBA00023077"/>
    </source>
</evidence>
<dbReference type="AlphaFoldDB" id="A0AAE9ZVT0"/>
<dbReference type="InterPro" id="IPR011662">
    <property type="entry name" value="Secretin/TonB_short_N"/>
</dbReference>
<keyword evidence="6" id="KW-0408">Iron</keyword>
<keyword evidence="15" id="KW-0675">Receptor</keyword>
<keyword evidence="16" id="KW-1185">Reference proteome</keyword>
<keyword evidence="4" id="KW-0410">Iron transport</keyword>
<dbReference type="InterPro" id="IPR000531">
    <property type="entry name" value="Beta-barrel_TonB"/>
</dbReference>
<feature type="region of interest" description="Disordered" evidence="12">
    <location>
        <begin position="105"/>
        <end position="128"/>
    </location>
</feature>
<dbReference type="InterPro" id="IPR037066">
    <property type="entry name" value="Plug_dom_sf"/>
</dbReference>
<dbReference type="SMART" id="SM00965">
    <property type="entry name" value="STN"/>
    <property type="match status" value="1"/>
</dbReference>
<evidence type="ECO:0000256" key="6">
    <source>
        <dbReference type="ARBA" id="ARBA00023004"/>
    </source>
</evidence>
<reference evidence="15" key="1">
    <citation type="submission" date="2023-03" db="EMBL/GenBank/DDBJ databases">
        <title>Lomoglobus Profundus gen. nov., sp. nov., a novel member of the phylum Verrucomicrobia, isolated from deep-marine sediment of South China Sea.</title>
        <authorList>
            <person name="Ahmad T."/>
            <person name="Ishaq S.E."/>
            <person name="Wang F."/>
        </authorList>
    </citation>
    <scope>NUCLEOTIDE SEQUENCE</scope>
    <source>
        <strain evidence="15">LMO-M01</strain>
    </source>
</reference>
<evidence type="ECO:0000256" key="12">
    <source>
        <dbReference type="SAM" id="MobiDB-lite"/>
    </source>
</evidence>
<comment type="similarity">
    <text evidence="10 11">Belongs to the TonB-dependent receptor family.</text>
</comment>
<keyword evidence="8 10" id="KW-0472">Membrane</keyword>
<organism evidence="15 16">
    <name type="scientific">Synoicihabitans lomoniglobus</name>
    <dbReference type="NCBI Taxonomy" id="2909285"/>
    <lineage>
        <taxon>Bacteria</taxon>
        <taxon>Pseudomonadati</taxon>
        <taxon>Verrucomicrobiota</taxon>
        <taxon>Opitutia</taxon>
        <taxon>Opitutales</taxon>
        <taxon>Opitutaceae</taxon>
        <taxon>Synoicihabitans</taxon>
    </lineage>
</organism>
<comment type="subcellular location">
    <subcellularLocation>
        <location evidence="1 10">Cell outer membrane</location>
        <topology evidence="1 10">Multi-pass membrane protein</topology>
    </subcellularLocation>
</comment>
<dbReference type="Pfam" id="PF07715">
    <property type="entry name" value="Plug"/>
    <property type="match status" value="1"/>
</dbReference>
<protein>
    <submittedName>
        <fullName evidence="15">TonB-dependent receptor</fullName>
    </submittedName>
</protein>
<dbReference type="RefSeq" id="WP_330931019.1">
    <property type="nucleotide sequence ID" value="NZ_CP119075.1"/>
</dbReference>
<keyword evidence="3 10" id="KW-1134">Transmembrane beta strand</keyword>
<feature type="signal peptide" evidence="13">
    <location>
        <begin position="1"/>
        <end position="25"/>
    </location>
</feature>
<dbReference type="PANTHER" id="PTHR47234">
    <property type="match status" value="1"/>
</dbReference>
<evidence type="ECO:0000256" key="4">
    <source>
        <dbReference type="ARBA" id="ARBA00022496"/>
    </source>
</evidence>
<feature type="chain" id="PRO_5042176654" evidence="13">
    <location>
        <begin position="26"/>
        <end position="1075"/>
    </location>
</feature>
<keyword evidence="2 10" id="KW-0813">Transport</keyword>
<evidence type="ECO:0000256" key="8">
    <source>
        <dbReference type="ARBA" id="ARBA00023136"/>
    </source>
</evidence>
<accession>A0AAE9ZVT0</accession>
<feature type="domain" description="Secretin/TonB short N-terminal" evidence="14">
    <location>
        <begin position="57"/>
        <end position="107"/>
    </location>
</feature>
<evidence type="ECO:0000313" key="16">
    <source>
        <dbReference type="Proteomes" id="UP001218638"/>
    </source>
</evidence>
<dbReference type="InterPro" id="IPR036942">
    <property type="entry name" value="Beta-barrel_TonB_sf"/>
</dbReference>
<dbReference type="Pfam" id="PF00593">
    <property type="entry name" value="TonB_dep_Rec_b-barrel"/>
    <property type="match status" value="1"/>
</dbReference>
<keyword evidence="13" id="KW-0732">Signal</keyword>
<dbReference type="EMBL" id="CP119075">
    <property type="protein sequence ID" value="WED64316.1"/>
    <property type="molecule type" value="Genomic_DNA"/>
</dbReference>